<protein>
    <submittedName>
        <fullName evidence="4">Ras association domain-containing protein 7</fullName>
    </submittedName>
</protein>
<sequence length="359" mass="40409">MEFLVYANGALRDISGVNESTTCAQIVYALAHATNQKGRFVLIVSFSNTDQEHRLTPSERPLEILRKCAQEGIDVSFELRKLDDQNRSGPKTGDKWKTDERDSTADTHSNNASTSSASSRCEEEMSGIPTPTLSAASSCTVLPSCDRRAAATLSNQISAPTLNCGRMLRPPPPSYNTIIEERCSSLTRNASAKFNHNEKAILPSNFAEIQEFSPNSLYCQTFSREDLKRFLKSQSEVLSVQRNELASMELALSNDLERELMQLKKQHNNLQTVLNSLRNAVWPSKVENERQESDRLNTAIDAMKTAIENKRRELHEILELLRTLELQHIFESTQQVVPEESIHKDTDKVAMQRNLKTPS</sequence>
<comment type="caution">
    <text evidence="4">The sequence shown here is derived from an EMBL/GenBank/DDBJ whole genome shotgun (WGS) entry which is preliminary data.</text>
</comment>
<evidence type="ECO:0000313" key="5">
    <source>
        <dbReference type="Proteomes" id="UP001201812"/>
    </source>
</evidence>
<dbReference type="PANTHER" id="PTHR15286:SF6">
    <property type="entry name" value="GH01133P"/>
    <property type="match status" value="1"/>
</dbReference>
<evidence type="ECO:0000256" key="1">
    <source>
        <dbReference type="SAM" id="Coils"/>
    </source>
</evidence>
<dbReference type="InterPro" id="IPR033593">
    <property type="entry name" value="N-RASSF"/>
</dbReference>
<feature type="compositionally biased region" description="Basic and acidic residues" evidence="2">
    <location>
        <begin position="84"/>
        <end position="105"/>
    </location>
</feature>
<feature type="region of interest" description="Disordered" evidence="2">
    <location>
        <begin position="84"/>
        <end position="133"/>
    </location>
</feature>
<dbReference type="GO" id="GO:0007165">
    <property type="term" value="P:signal transduction"/>
    <property type="evidence" value="ECO:0007669"/>
    <property type="project" value="InterPro"/>
</dbReference>
<feature type="coiled-coil region" evidence="1">
    <location>
        <begin position="253"/>
        <end position="327"/>
    </location>
</feature>
<evidence type="ECO:0000313" key="4">
    <source>
        <dbReference type="EMBL" id="KAI1725676.1"/>
    </source>
</evidence>
<dbReference type="EMBL" id="JAKKPZ010000002">
    <property type="protein sequence ID" value="KAI1725676.1"/>
    <property type="molecule type" value="Genomic_DNA"/>
</dbReference>
<keyword evidence="1" id="KW-0175">Coiled coil</keyword>
<dbReference type="Gene3D" id="3.10.20.90">
    <property type="entry name" value="Phosphatidylinositol 3-kinase Catalytic Subunit, Chain A, domain 1"/>
    <property type="match status" value="1"/>
</dbReference>
<dbReference type="Proteomes" id="UP001201812">
    <property type="component" value="Unassembled WGS sequence"/>
</dbReference>
<proteinExistence type="predicted"/>
<dbReference type="InterPro" id="IPR029071">
    <property type="entry name" value="Ubiquitin-like_domsf"/>
</dbReference>
<gene>
    <name evidence="4" type="ORF">DdX_02351</name>
</gene>
<keyword evidence="5" id="KW-1185">Reference proteome</keyword>
<dbReference type="PANTHER" id="PTHR15286">
    <property type="entry name" value="RAS-ASSOCIATING DOMAIN CONTAINING PROTEIN"/>
    <property type="match status" value="1"/>
</dbReference>
<feature type="compositionally biased region" description="Low complexity" evidence="2">
    <location>
        <begin position="106"/>
        <end position="119"/>
    </location>
</feature>
<evidence type="ECO:0000256" key="2">
    <source>
        <dbReference type="SAM" id="MobiDB-lite"/>
    </source>
</evidence>
<name>A0AAD4NHH6_9BILA</name>
<dbReference type="Pfam" id="PF00788">
    <property type="entry name" value="RA"/>
    <property type="match status" value="1"/>
</dbReference>
<accession>A0AAD4NHH6</accession>
<evidence type="ECO:0000259" key="3">
    <source>
        <dbReference type="Pfam" id="PF00788"/>
    </source>
</evidence>
<dbReference type="InterPro" id="IPR000159">
    <property type="entry name" value="RA_dom"/>
</dbReference>
<organism evidence="4 5">
    <name type="scientific">Ditylenchus destructor</name>
    <dbReference type="NCBI Taxonomy" id="166010"/>
    <lineage>
        <taxon>Eukaryota</taxon>
        <taxon>Metazoa</taxon>
        <taxon>Ecdysozoa</taxon>
        <taxon>Nematoda</taxon>
        <taxon>Chromadorea</taxon>
        <taxon>Rhabditida</taxon>
        <taxon>Tylenchina</taxon>
        <taxon>Tylenchomorpha</taxon>
        <taxon>Sphaerularioidea</taxon>
        <taxon>Anguinidae</taxon>
        <taxon>Anguininae</taxon>
        <taxon>Ditylenchus</taxon>
    </lineage>
</organism>
<feature type="domain" description="Ras-associating" evidence="3">
    <location>
        <begin position="17"/>
        <end position="82"/>
    </location>
</feature>
<reference evidence="4" key="1">
    <citation type="submission" date="2022-01" db="EMBL/GenBank/DDBJ databases">
        <title>Genome Sequence Resource for Two Populations of Ditylenchus destructor, the Migratory Endoparasitic Phytonematode.</title>
        <authorList>
            <person name="Zhang H."/>
            <person name="Lin R."/>
            <person name="Xie B."/>
        </authorList>
    </citation>
    <scope>NUCLEOTIDE SEQUENCE</scope>
    <source>
        <strain evidence="4">BazhouSP</strain>
    </source>
</reference>
<dbReference type="AlphaFoldDB" id="A0AAD4NHH6"/>
<dbReference type="SUPFAM" id="SSF54236">
    <property type="entry name" value="Ubiquitin-like"/>
    <property type="match status" value="1"/>
</dbReference>